<keyword evidence="3" id="KW-0285">Flavoprotein</keyword>
<dbReference type="InterPro" id="IPR007329">
    <property type="entry name" value="FMN-bd"/>
</dbReference>
<evidence type="ECO:0000256" key="2">
    <source>
        <dbReference type="ARBA" id="ARBA00022553"/>
    </source>
</evidence>
<accession>A0A1B1YXQ3</accession>
<evidence type="ECO:0000256" key="3">
    <source>
        <dbReference type="ARBA" id="ARBA00022630"/>
    </source>
</evidence>
<evidence type="ECO:0000256" key="5">
    <source>
        <dbReference type="ARBA" id="ARBA00022982"/>
    </source>
</evidence>
<evidence type="ECO:0000256" key="4">
    <source>
        <dbReference type="ARBA" id="ARBA00022643"/>
    </source>
</evidence>
<feature type="domain" description="FMN-binding" evidence="7">
    <location>
        <begin position="93"/>
        <end position="174"/>
    </location>
</feature>
<keyword evidence="5" id="KW-0249">Electron transport</keyword>
<dbReference type="GO" id="GO:0010181">
    <property type="term" value="F:FMN binding"/>
    <property type="evidence" value="ECO:0007669"/>
    <property type="project" value="InterPro"/>
</dbReference>
<dbReference type="Pfam" id="PF04205">
    <property type="entry name" value="FMN_bind"/>
    <property type="match status" value="1"/>
</dbReference>
<reference evidence="9" key="1">
    <citation type="submission" date="2016-03" db="EMBL/GenBank/DDBJ databases">
        <title>Complete genome sequence of Solimmundus cernigliae, representing a novel lineage of polycyclic aromatic hydrocarbon degraders within the Gammaproteobacteria.</title>
        <authorList>
            <person name="Singleton D.R."/>
            <person name="Dickey A.N."/>
            <person name="Scholl E.H."/>
            <person name="Wright F.A."/>
            <person name="Aitken M.D."/>
        </authorList>
    </citation>
    <scope>NUCLEOTIDE SEQUENCE [LARGE SCALE GENOMIC DNA]</scope>
    <source>
        <strain evidence="9">TR3.2</strain>
    </source>
</reference>
<evidence type="ECO:0000313" key="8">
    <source>
        <dbReference type="EMBL" id="ANX05477.1"/>
    </source>
</evidence>
<keyword evidence="9" id="KW-1185">Reference proteome</keyword>
<name>A0A1B1YXQ3_9GAMM</name>
<dbReference type="InterPro" id="IPR010209">
    <property type="entry name" value="Ion_transpt_RnfG/RsxG"/>
</dbReference>
<dbReference type="RefSeq" id="WP_068807694.1">
    <property type="nucleotide sequence ID" value="NZ_CP014671.1"/>
</dbReference>
<evidence type="ECO:0000256" key="1">
    <source>
        <dbReference type="ARBA" id="ARBA00022448"/>
    </source>
</evidence>
<keyword evidence="2" id="KW-0597">Phosphoprotein</keyword>
<keyword evidence="4" id="KW-0288">FMN</keyword>
<dbReference type="GO" id="GO:0009055">
    <property type="term" value="F:electron transfer activity"/>
    <property type="evidence" value="ECO:0007669"/>
    <property type="project" value="InterPro"/>
</dbReference>
<evidence type="ECO:0000256" key="6">
    <source>
        <dbReference type="SAM" id="SignalP"/>
    </source>
</evidence>
<protein>
    <recommendedName>
        <fullName evidence="7">FMN-binding domain-containing protein</fullName>
    </recommendedName>
</protein>
<proteinExistence type="predicted"/>
<dbReference type="GO" id="GO:0005886">
    <property type="term" value="C:plasma membrane"/>
    <property type="evidence" value="ECO:0007669"/>
    <property type="project" value="InterPro"/>
</dbReference>
<dbReference type="OrthoDB" id="9778782at2"/>
<keyword evidence="6" id="KW-0732">Signal</keyword>
<dbReference type="GO" id="GO:0022900">
    <property type="term" value="P:electron transport chain"/>
    <property type="evidence" value="ECO:0007669"/>
    <property type="project" value="InterPro"/>
</dbReference>
<dbReference type="PANTHER" id="PTHR36118">
    <property type="entry name" value="ION-TRANSLOCATING OXIDOREDUCTASE COMPLEX SUBUNIT G"/>
    <property type="match status" value="1"/>
</dbReference>
<dbReference type="SMART" id="SM00900">
    <property type="entry name" value="FMN_bind"/>
    <property type="match status" value="1"/>
</dbReference>
<organism evidence="8 9">
    <name type="scientific">Immundisolibacter cernigliae</name>
    <dbReference type="NCBI Taxonomy" id="1810504"/>
    <lineage>
        <taxon>Bacteria</taxon>
        <taxon>Pseudomonadati</taxon>
        <taxon>Pseudomonadota</taxon>
        <taxon>Gammaproteobacteria</taxon>
        <taxon>Immundisolibacterales</taxon>
        <taxon>Immundisolibacteraceae</taxon>
        <taxon>Immundisolibacter</taxon>
    </lineage>
</organism>
<feature type="chain" id="PRO_5008533172" description="FMN-binding domain-containing protein" evidence="6">
    <location>
        <begin position="24"/>
        <end position="182"/>
    </location>
</feature>
<dbReference type="EMBL" id="CP014671">
    <property type="protein sequence ID" value="ANX05477.1"/>
    <property type="molecule type" value="Genomic_DNA"/>
</dbReference>
<dbReference type="KEGG" id="gbi:PG2T_03920"/>
<dbReference type="PANTHER" id="PTHR36118:SF1">
    <property type="entry name" value="ION-TRANSLOCATING OXIDOREDUCTASE COMPLEX SUBUNIT G"/>
    <property type="match status" value="1"/>
</dbReference>
<gene>
    <name evidence="8" type="ORF">PG2T_03920</name>
</gene>
<keyword evidence="1" id="KW-0813">Transport</keyword>
<dbReference type="AlphaFoldDB" id="A0A1B1YXQ3"/>
<sequence length="182" mass="19938">MSRPLPSPWLAVPLLVTPLAAQATQYLSIEQAQRLLFPTGTGYAAEAVELTAEQVRAIEQASDTRVVNRKPKVWRAMAGDTLLGHLFVDQVYGKHEFITYALAVTADGQVAGVEILDYRETHGDQVRQPRWRAQFLGKDASDAVKLGRDIQNISGATLSCRHLTDGVRRLLATHRALLGAAP</sequence>
<dbReference type="STRING" id="1810504.PG2T_03920"/>
<evidence type="ECO:0000259" key="7">
    <source>
        <dbReference type="SMART" id="SM00900"/>
    </source>
</evidence>
<evidence type="ECO:0000313" key="9">
    <source>
        <dbReference type="Proteomes" id="UP000092952"/>
    </source>
</evidence>
<dbReference type="InParanoid" id="A0A1B1YXQ3"/>
<feature type="signal peptide" evidence="6">
    <location>
        <begin position="1"/>
        <end position="23"/>
    </location>
</feature>
<dbReference type="Proteomes" id="UP000092952">
    <property type="component" value="Chromosome"/>
</dbReference>